<sequence length="485" mass="52379">MHDQDPDSPTLETNDGEASAASTSRTPIPKFQLFILLLIQFAEPMCGLVIYPFIVQFVRDTGITGGDEAKTGFYAGLIESSFFLAECLTVYQFARLADRYGRRPVLMLAPLGLGMSVLGFGLSRSFWLLLGFRCAQGAFNGNMGVARTVMSEISDQTNVADIFSTLQLMWSLGATTSPFIGGVLANSATKWPETLGKIALLRTHPYFLPCAVSACIAFASFAFAFLGLHETLPYSIKHSQKSQNAVATESSPLLSAENSAELEAIPPLRQLLTRPVRVALLNHGLLCLCDMGYDALFPLVYSTPIPLGGLGLEPFDIGRIMGLCGVINAIFQALFGGRFIRYFGARPVFTAAFAAFGLVFALFPLLTFLAQRAGRVDAAVLVVLACQLSCSVVFYFSFASTNLFLMDAAPNRASVGRVNGLGQMVGTIQRSIAPSMASSLFALSVKHNLARGYLVYIVLTGLALIATRCSLMLPRYLRSELKKGL</sequence>
<keyword evidence="4 7" id="KW-1133">Transmembrane helix</keyword>
<feature type="transmembrane region" description="Helical" evidence="7">
    <location>
        <begin position="346"/>
        <end position="366"/>
    </location>
</feature>
<name>A0AAD6RXJ2_9AGAR</name>
<dbReference type="Pfam" id="PF07690">
    <property type="entry name" value="MFS_1"/>
    <property type="match status" value="1"/>
</dbReference>
<feature type="transmembrane region" description="Helical" evidence="7">
    <location>
        <begin position="33"/>
        <end position="54"/>
    </location>
</feature>
<evidence type="ECO:0000256" key="7">
    <source>
        <dbReference type="SAM" id="Phobius"/>
    </source>
</evidence>
<dbReference type="InterPro" id="IPR011701">
    <property type="entry name" value="MFS"/>
</dbReference>
<feature type="transmembrane region" description="Helical" evidence="7">
    <location>
        <begin position="453"/>
        <end position="473"/>
    </location>
</feature>
<dbReference type="InterPro" id="IPR020846">
    <property type="entry name" value="MFS_dom"/>
</dbReference>
<evidence type="ECO:0000259" key="8">
    <source>
        <dbReference type="PROSITE" id="PS50850"/>
    </source>
</evidence>
<dbReference type="PANTHER" id="PTHR23504">
    <property type="entry name" value="MAJOR FACILITATOR SUPERFAMILY DOMAIN-CONTAINING PROTEIN 10"/>
    <property type="match status" value="1"/>
</dbReference>
<reference evidence="9" key="1">
    <citation type="submission" date="2023-03" db="EMBL/GenBank/DDBJ databases">
        <title>Massive genome expansion in bonnet fungi (Mycena s.s.) driven by repeated elements and novel gene families across ecological guilds.</title>
        <authorList>
            <consortium name="Lawrence Berkeley National Laboratory"/>
            <person name="Harder C.B."/>
            <person name="Miyauchi S."/>
            <person name="Viragh M."/>
            <person name="Kuo A."/>
            <person name="Thoen E."/>
            <person name="Andreopoulos B."/>
            <person name="Lu D."/>
            <person name="Skrede I."/>
            <person name="Drula E."/>
            <person name="Henrissat B."/>
            <person name="Morin E."/>
            <person name="Kohler A."/>
            <person name="Barry K."/>
            <person name="LaButti K."/>
            <person name="Morin E."/>
            <person name="Salamov A."/>
            <person name="Lipzen A."/>
            <person name="Mereny Z."/>
            <person name="Hegedus B."/>
            <person name="Baldrian P."/>
            <person name="Stursova M."/>
            <person name="Weitz H."/>
            <person name="Taylor A."/>
            <person name="Grigoriev I.V."/>
            <person name="Nagy L.G."/>
            <person name="Martin F."/>
            <person name="Kauserud H."/>
        </authorList>
    </citation>
    <scope>NUCLEOTIDE SEQUENCE</scope>
    <source>
        <strain evidence="9">CBHHK200</strain>
    </source>
</reference>
<evidence type="ECO:0000256" key="4">
    <source>
        <dbReference type="ARBA" id="ARBA00022989"/>
    </source>
</evidence>
<evidence type="ECO:0000313" key="10">
    <source>
        <dbReference type="Proteomes" id="UP001218188"/>
    </source>
</evidence>
<evidence type="ECO:0000256" key="6">
    <source>
        <dbReference type="SAM" id="MobiDB-lite"/>
    </source>
</evidence>
<evidence type="ECO:0000313" key="9">
    <source>
        <dbReference type="EMBL" id="KAJ7017084.1"/>
    </source>
</evidence>
<feature type="transmembrane region" description="Helical" evidence="7">
    <location>
        <begin position="320"/>
        <end position="340"/>
    </location>
</feature>
<protein>
    <submittedName>
        <fullName evidence="9">Major facilitator superfamily domain-containing protein</fullName>
    </submittedName>
</protein>
<dbReference type="InterPro" id="IPR036259">
    <property type="entry name" value="MFS_trans_sf"/>
</dbReference>
<keyword evidence="10" id="KW-1185">Reference proteome</keyword>
<dbReference type="PANTHER" id="PTHR23504:SF15">
    <property type="entry name" value="MAJOR FACILITATOR SUPERFAMILY (MFS) PROFILE DOMAIN-CONTAINING PROTEIN"/>
    <property type="match status" value="1"/>
</dbReference>
<dbReference type="SUPFAM" id="SSF103473">
    <property type="entry name" value="MFS general substrate transporter"/>
    <property type="match status" value="1"/>
</dbReference>
<keyword evidence="2" id="KW-0813">Transport</keyword>
<feature type="domain" description="Major facilitator superfamily (MFS) profile" evidence="8">
    <location>
        <begin position="32"/>
        <end position="478"/>
    </location>
</feature>
<dbReference type="AlphaFoldDB" id="A0AAD6RXJ2"/>
<organism evidence="9 10">
    <name type="scientific">Mycena alexandri</name>
    <dbReference type="NCBI Taxonomy" id="1745969"/>
    <lineage>
        <taxon>Eukaryota</taxon>
        <taxon>Fungi</taxon>
        <taxon>Dikarya</taxon>
        <taxon>Basidiomycota</taxon>
        <taxon>Agaricomycotina</taxon>
        <taxon>Agaricomycetes</taxon>
        <taxon>Agaricomycetidae</taxon>
        <taxon>Agaricales</taxon>
        <taxon>Marasmiineae</taxon>
        <taxon>Mycenaceae</taxon>
        <taxon>Mycena</taxon>
    </lineage>
</organism>
<accession>A0AAD6RXJ2</accession>
<comment type="caution">
    <text evidence="9">The sequence shown here is derived from an EMBL/GenBank/DDBJ whole genome shotgun (WGS) entry which is preliminary data.</text>
</comment>
<proteinExistence type="predicted"/>
<evidence type="ECO:0000256" key="3">
    <source>
        <dbReference type="ARBA" id="ARBA00022692"/>
    </source>
</evidence>
<evidence type="ECO:0000256" key="1">
    <source>
        <dbReference type="ARBA" id="ARBA00004141"/>
    </source>
</evidence>
<evidence type="ECO:0000256" key="2">
    <source>
        <dbReference type="ARBA" id="ARBA00022448"/>
    </source>
</evidence>
<dbReference type="Gene3D" id="1.20.1250.20">
    <property type="entry name" value="MFS general substrate transporter like domains"/>
    <property type="match status" value="1"/>
</dbReference>
<feature type="transmembrane region" description="Helical" evidence="7">
    <location>
        <begin position="378"/>
        <end position="398"/>
    </location>
</feature>
<dbReference type="GO" id="GO:0022857">
    <property type="term" value="F:transmembrane transporter activity"/>
    <property type="evidence" value="ECO:0007669"/>
    <property type="project" value="InterPro"/>
</dbReference>
<dbReference type="GO" id="GO:0016020">
    <property type="term" value="C:membrane"/>
    <property type="evidence" value="ECO:0007669"/>
    <property type="project" value="UniProtKB-SubCell"/>
</dbReference>
<keyword evidence="5 7" id="KW-0472">Membrane</keyword>
<comment type="subcellular location">
    <subcellularLocation>
        <location evidence="1">Membrane</location>
        <topology evidence="1">Multi-pass membrane protein</topology>
    </subcellularLocation>
</comment>
<feature type="transmembrane region" description="Helical" evidence="7">
    <location>
        <begin position="105"/>
        <end position="123"/>
    </location>
</feature>
<feature type="transmembrane region" description="Helical" evidence="7">
    <location>
        <begin position="206"/>
        <end position="228"/>
    </location>
</feature>
<gene>
    <name evidence="9" type="ORF">C8F04DRAFT_1338595</name>
</gene>
<feature type="region of interest" description="Disordered" evidence="6">
    <location>
        <begin position="1"/>
        <end position="23"/>
    </location>
</feature>
<evidence type="ECO:0000256" key="5">
    <source>
        <dbReference type="ARBA" id="ARBA00023136"/>
    </source>
</evidence>
<keyword evidence="3 7" id="KW-0812">Transmembrane</keyword>
<dbReference type="EMBL" id="JARJCM010000435">
    <property type="protein sequence ID" value="KAJ7017084.1"/>
    <property type="molecule type" value="Genomic_DNA"/>
</dbReference>
<dbReference type="Proteomes" id="UP001218188">
    <property type="component" value="Unassembled WGS sequence"/>
</dbReference>
<dbReference type="PROSITE" id="PS50850">
    <property type="entry name" value="MFS"/>
    <property type="match status" value="1"/>
</dbReference>